<reference evidence="1" key="1">
    <citation type="journal article" date="2021" name="Open Biol.">
        <title>Shared evolutionary footprints suggest mitochondrial oxidative damage underlies multiple complex I losses in fungi.</title>
        <authorList>
            <person name="Schikora-Tamarit M.A."/>
            <person name="Marcet-Houben M."/>
            <person name="Nosek J."/>
            <person name="Gabaldon T."/>
        </authorList>
    </citation>
    <scope>NUCLEOTIDE SEQUENCE</scope>
    <source>
        <strain evidence="1">CBS2887</strain>
    </source>
</reference>
<sequence length="71" mass="8212">VLKLESEVAIDDKRVIHEQVVDEFGPMTSELEIQVQETETTQLGRNLQSRDVHTLDWRCPHPGLEMSTPWI</sequence>
<evidence type="ECO:0000313" key="2">
    <source>
        <dbReference type="Proteomes" id="UP000774326"/>
    </source>
</evidence>
<reference evidence="1" key="2">
    <citation type="submission" date="2021-01" db="EMBL/GenBank/DDBJ databases">
        <authorList>
            <person name="Schikora-Tamarit M.A."/>
        </authorList>
    </citation>
    <scope>NUCLEOTIDE SEQUENCE</scope>
    <source>
        <strain evidence="1">CBS2887</strain>
    </source>
</reference>
<dbReference type="Proteomes" id="UP000774326">
    <property type="component" value="Unassembled WGS sequence"/>
</dbReference>
<evidence type="ECO:0000313" key="1">
    <source>
        <dbReference type="EMBL" id="KAH3688099.1"/>
    </source>
</evidence>
<comment type="caution">
    <text evidence="1">The sequence shown here is derived from an EMBL/GenBank/DDBJ whole genome shotgun (WGS) entry which is preliminary data.</text>
</comment>
<proteinExistence type="predicted"/>
<dbReference type="EMBL" id="JAEUBG010000527">
    <property type="protein sequence ID" value="KAH3688099.1"/>
    <property type="molecule type" value="Genomic_DNA"/>
</dbReference>
<keyword evidence="2" id="KW-1185">Reference proteome</keyword>
<accession>A0A9P8TRB3</accession>
<dbReference type="AlphaFoldDB" id="A0A9P8TRB3"/>
<protein>
    <submittedName>
        <fullName evidence="1">Uncharacterized protein</fullName>
    </submittedName>
</protein>
<gene>
    <name evidence="1" type="ORF">WICPIJ_000917</name>
</gene>
<feature type="non-terminal residue" evidence="1">
    <location>
        <position position="1"/>
    </location>
</feature>
<organism evidence="1 2">
    <name type="scientific">Wickerhamomyces pijperi</name>
    <name type="common">Yeast</name>
    <name type="synonym">Pichia pijperi</name>
    <dbReference type="NCBI Taxonomy" id="599730"/>
    <lineage>
        <taxon>Eukaryota</taxon>
        <taxon>Fungi</taxon>
        <taxon>Dikarya</taxon>
        <taxon>Ascomycota</taxon>
        <taxon>Saccharomycotina</taxon>
        <taxon>Saccharomycetes</taxon>
        <taxon>Phaffomycetales</taxon>
        <taxon>Wickerhamomycetaceae</taxon>
        <taxon>Wickerhamomyces</taxon>
    </lineage>
</organism>
<name>A0A9P8TRB3_WICPI</name>